<sequence length="380" mass="41985">MGDPSVTPSTGLTDNTAFKTSEGTLYVSKPYRSKSSKKLRAMITFTPRKSHFDISNESSGTNEFRIRDNVLARCSGSGNKRCGAGLEHQPMRSIRDGPPEAMDQILLDWPRYPALIPNLCSGCGGDMDIQSVCHALSSYHVTSFTRYSKWPWVQSGFLTLHSLVSRIVNRRSVIIDTFQVMIMKMHSYMSVNGHLQRVSIQSEEILQELRQMTNSFGGWDQAMKDAAARRLALNVAAGLHSSSPSTSPSDTPSTPEAASGSTTSYTDAATAQALRQRLTSVTKATKGNIVVSDAPGTPTQDDPRKGTPFEPHPLVDHPEEQVAELARDYSDLKSELTSPGPTFVTWPDTISFSNFALYQIIPTLVYELEYPRTERYVHPM</sequence>
<feature type="region of interest" description="Disordered" evidence="5">
    <location>
        <begin position="286"/>
        <end position="315"/>
    </location>
</feature>
<evidence type="ECO:0000256" key="4">
    <source>
        <dbReference type="ARBA" id="ARBA00023315"/>
    </source>
</evidence>
<feature type="compositionally biased region" description="Basic and acidic residues" evidence="5">
    <location>
        <begin position="301"/>
        <end position="315"/>
    </location>
</feature>
<evidence type="ECO:0000313" key="7">
    <source>
        <dbReference type="Proteomes" id="UP000717328"/>
    </source>
</evidence>
<dbReference type="AlphaFoldDB" id="A0A9P7KL58"/>
<feature type="compositionally biased region" description="Low complexity" evidence="5">
    <location>
        <begin position="239"/>
        <end position="255"/>
    </location>
</feature>
<dbReference type="GO" id="GO:0008204">
    <property type="term" value="P:ergosterol metabolic process"/>
    <property type="evidence" value="ECO:0007669"/>
    <property type="project" value="TreeGrafter"/>
</dbReference>
<comment type="caution">
    <text evidence="6">The sequence shown here is derived from an EMBL/GenBank/DDBJ whole genome shotgun (WGS) entry which is preliminary data.</text>
</comment>
<accession>A0A9P7KL58</accession>
<reference evidence="6" key="2">
    <citation type="submission" date="2021-10" db="EMBL/GenBank/DDBJ databases">
        <title>Phylogenomics reveals ancestral predisposition of the termite-cultivated fungus Termitomyces towards a domesticated lifestyle.</title>
        <authorList>
            <person name="Auxier B."/>
            <person name="Grum-Grzhimaylo A."/>
            <person name="Cardenas M.E."/>
            <person name="Lodge J.D."/>
            <person name="Laessoe T."/>
            <person name="Pedersen O."/>
            <person name="Smith M.E."/>
            <person name="Kuyper T.W."/>
            <person name="Franco-Molano E.A."/>
            <person name="Baroni T.J."/>
            <person name="Aanen D.K."/>
        </authorList>
    </citation>
    <scope>NUCLEOTIDE SEQUENCE</scope>
    <source>
        <strain evidence="6">D49</strain>
    </source>
</reference>
<dbReference type="PANTHER" id="PTHR10408:SF9">
    <property type="entry name" value="STEROL O-ACYLTRANSFERASE 2-RELATED"/>
    <property type="match status" value="1"/>
</dbReference>
<evidence type="ECO:0000256" key="5">
    <source>
        <dbReference type="SAM" id="MobiDB-lite"/>
    </source>
</evidence>
<dbReference type="InterPro" id="IPR014371">
    <property type="entry name" value="Oat_ACAT_DAG_ARE"/>
</dbReference>
<organism evidence="6 7">
    <name type="scientific">Sphagnurus paluster</name>
    <dbReference type="NCBI Taxonomy" id="117069"/>
    <lineage>
        <taxon>Eukaryota</taxon>
        <taxon>Fungi</taxon>
        <taxon>Dikarya</taxon>
        <taxon>Basidiomycota</taxon>
        <taxon>Agaricomycotina</taxon>
        <taxon>Agaricomycetes</taxon>
        <taxon>Agaricomycetidae</taxon>
        <taxon>Agaricales</taxon>
        <taxon>Tricholomatineae</taxon>
        <taxon>Lyophyllaceae</taxon>
        <taxon>Sphagnurus</taxon>
    </lineage>
</organism>
<evidence type="ECO:0000256" key="2">
    <source>
        <dbReference type="ARBA" id="ARBA00022679"/>
    </source>
</evidence>
<name>A0A9P7KL58_9AGAR</name>
<feature type="region of interest" description="Disordered" evidence="5">
    <location>
        <begin position="239"/>
        <end position="264"/>
    </location>
</feature>
<keyword evidence="3" id="KW-0256">Endoplasmic reticulum</keyword>
<dbReference type="PANTHER" id="PTHR10408">
    <property type="entry name" value="STEROL O-ACYLTRANSFERASE"/>
    <property type="match status" value="1"/>
</dbReference>
<protein>
    <submittedName>
        <fullName evidence="6">Uncharacterized protein</fullName>
    </submittedName>
</protein>
<evidence type="ECO:0000313" key="6">
    <source>
        <dbReference type="EMBL" id="KAG5654358.1"/>
    </source>
</evidence>
<dbReference type="EMBL" id="JABCKI010000010">
    <property type="protein sequence ID" value="KAG5654358.1"/>
    <property type="molecule type" value="Genomic_DNA"/>
</dbReference>
<dbReference type="GO" id="GO:0005789">
    <property type="term" value="C:endoplasmic reticulum membrane"/>
    <property type="evidence" value="ECO:0007669"/>
    <property type="project" value="UniProtKB-SubCell"/>
</dbReference>
<dbReference type="Proteomes" id="UP000717328">
    <property type="component" value="Unassembled WGS sequence"/>
</dbReference>
<comment type="subcellular location">
    <subcellularLocation>
        <location evidence="1">Endoplasmic reticulum membrane</location>
        <topology evidence="1">Multi-pass membrane protein</topology>
    </subcellularLocation>
</comment>
<evidence type="ECO:0000256" key="3">
    <source>
        <dbReference type="ARBA" id="ARBA00022824"/>
    </source>
</evidence>
<dbReference type="GO" id="GO:0034737">
    <property type="term" value="F:ergosterol O-acyltransferase activity"/>
    <property type="evidence" value="ECO:0007669"/>
    <property type="project" value="TreeGrafter"/>
</dbReference>
<keyword evidence="4" id="KW-0012">Acyltransferase</keyword>
<gene>
    <name evidence="6" type="ORF">H0H81_003816</name>
</gene>
<reference evidence="6" key="1">
    <citation type="submission" date="2021-02" db="EMBL/GenBank/DDBJ databases">
        <authorList>
            <person name="Nieuwenhuis M."/>
            <person name="Van De Peppel L.J.J."/>
        </authorList>
    </citation>
    <scope>NUCLEOTIDE SEQUENCE</scope>
    <source>
        <strain evidence="6">D49</strain>
    </source>
</reference>
<evidence type="ECO:0000256" key="1">
    <source>
        <dbReference type="ARBA" id="ARBA00004477"/>
    </source>
</evidence>
<dbReference type="OrthoDB" id="10039049at2759"/>
<proteinExistence type="predicted"/>
<keyword evidence="2" id="KW-0808">Transferase</keyword>
<keyword evidence="7" id="KW-1185">Reference proteome</keyword>